<dbReference type="EMBL" id="NOJZ02000001">
    <property type="protein sequence ID" value="RDY24971.1"/>
    <property type="molecule type" value="Genomic_DNA"/>
</dbReference>
<comment type="caution">
    <text evidence="2">The sequence shown here is derived from an EMBL/GenBank/DDBJ whole genome shotgun (WGS) entry which is preliminary data.</text>
</comment>
<evidence type="ECO:0000313" key="3">
    <source>
        <dbReference type="Proteomes" id="UP000243494"/>
    </source>
</evidence>
<keyword evidence="1" id="KW-1133">Transmembrane helix</keyword>
<dbReference type="RefSeq" id="WP_095404670.1">
    <property type="nucleotide sequence ID" value="NZ_NOJZ02000001.1"/>
</dbReference>
<feature type="transmembrane region" description="Helical" evidence="1">
    <location>
        <begin position="120"/>
        <end position="147"/>
    </location>
</feature>
<feature type="transmembrane region" description="Helical" evidence="1">
    <location>
        <begin position="52"/>
        <end position="76"/>
    </location>
</feature>
<evidence type="ECO:0008006" key="4">
    <source>
        <dbReference type="Google" id="ProtNLM"/>
    </source>
</evidence>
<dbReference type="OrthoDB" id="1757644at2"/>
<name>A0A371IWW7_9FIRM</name>
<dbReference type="Proteomes" id="UP000243494">
    <property type="component" value="Unassembled WGS sequence"/>
</dbReference>
<dbReference type="AlphaFoldDB" id="A0A371IWW7"/>
<accession>A0A371IWW7</accession>
<keyword evidence="1" id="KW-0812">Transmembrane</keyword>
<sequence length="157" mass="18085">MISGIIKLFYSEVVKTKMGSMKSDPYKLRAECQDIKNITLRIDSIFFKIIKLIFGVVFLLLAFNINIIFGIGTFLIEISYIVYKKNLECKIKENLDNIKNNIEISATNIINEKAKLDLNLLVTLLLVGILTKFNYIIVISFMIVFLFTIKDIYSNIK</sequence>
<keyword evidence="3" id="KW-1185">Reference proteome</keyword>
<organism evidence="2 3">
    <name type="scientific">Romboutsia maritimum</name>
    <dbReference type="NCBI Taxonomy" id="2020948"/>
    <lineage>
        <taxon>Bacteria</taxon>
        <taxon>Bacillati</taxon>
        <taxon>Bacillota</taxon>
        <taxon>Clostridia</taxon>
        <taxon>Peptostreptococcales</taxon>
        <taxon>Peptostreptococcaceae</taxon>
        <taxon>Romboutsia</taxon>
    </lineage>
</organism>
<gene>
    <name evidence="2" type="ORF">CHF27_001870</name>
</gene>
<proteinExistence type="predicted"/>
<reference evidence="2 3" key="1">
    <citation type="journal article" date="2017" name="Genome Announc.">
        <title>Draft Genome Sequence of Romboutsia maritimum sp. nov. Strain CCRI-22766(T), Isolated from Coastal Estuarine Mud.</title>
        <authorList>
            <person name="Maheux A.F."/>
            <person name="Boudreau D.K."/>
            <person name="Berube E."/>
            <person name="Boissinot M."/>
            <person name="Raymond F."/>
            <person name="Brodeur S."/>
            <person name="Corbeil J."/>
            <person name="Brightwell G."/>
            <person name="Broda D."/>
            <person name="Omar R.F."/>
            <person name="Bergeron M.G."/>
        </authorList>
    </citation>
    <scope>NUCLEOTIDE SEQUENCE [LARGE SCALE GENOMIC DNA]</scope>
    <source>
        <strain evidence="2 3">CCRI-22766</strain>
    </source>
</reference>
<evidence type="ECO:0000313" key="2">
    <source>
        <dbReference type="EMBL" id="RDY24971.1"/>
    </source>
</evidence>
<protein>
    <recommendedName>
        <fullName evidence="4">ABC transporter ATP-binding protein</fullName>
    </recommendedName>
</protein>
<keyword evidence="1" id="KW-0472">Membrane</keyword>
<evidence type="ECO:0000256" key="1">
    <source>
        <dbReference type="SAM" id="Phobius"/>
    </source>
</evidence>